<keyword evidence="3" id="KW-1185">Reference proteome</keyword>
<dbReference type="AlphaFoldDB" id="A0A6J2XNB4"/>
<dbReference type="Pfam" id="PF00378">
    <property type="entry name" value="ECH_1"/>
    <property type="match status" value="1"/>
</dbReference>
<evidence type="ECO:0000313" key="4">
    <source>
        <dbReference type="RefSeq" id="XP_030753023.1"/>
    </source>
</evidence>
<dbReference type="RefSeq" id="XP_030753023.1">
    <property type="nucleotide sequence ID" value="XM_030897163.1"/>
</dbReference>
<proteinExistence type="inferred from homology"/>
<comment type="similarity">
    <text evidence="1 2">Belongs to the enoyl-CoA hydratase/isomerase family.</text>
</comment>
<dbReference type="InterPro" id="IPR018376">
    <property type="entry name" value="Enoyl-CoA_hyd/isom_CS"/>
</dbReference>
<reference evidence="4" key="1">
    <citation type="submission" date="2025-08" db="UniProtKB">
        <authorList>
            <consortium name="RefSeq"/>
        </authorList>
    </citation>
    <scope>IDENTIFICATION</scope>
    <source>
        <tissue evidence="4">Gonads</tissue>
    </source>
</reference>
<dbReference type="InterPro" id="IPR001753">
    <property type="entry name" value="Enoyl-CoA_hydra/iso"/>
</dbReference>
<dbReference type="PANTHER" id="PTHR43802">
    <property type="entry name" value="ENOYL-COA HYDRATASE"/>
    <property type="match status" value="1"/>
</dbReference>
<evidence type="ECO:0000313" key="3">
    <source>
        <dbReference type="Proteomes" id="UP000504635"/>
    </source>
</evidence>
<dbReference type="Proteomes" id="UP000504635">
    <property type="component" value="Unplaced"/>
</dbReference>
<dbReference type="InterPro" id="IPR029045">
    <property type="entry name" value="ClpP/crotonase-like_dom_sf"/>
</dbReference>
<accession>A0A6J2XNB4</accession>
<evidence type="ECO:0000256" key="2">
    <source>
        <dbReference type="RuleBase" id="RU003707"/>
    </source>
</evidence>
<dbReference type="CDD" id="cd06558">
    <property type="entry name" value="crotonase-like"/>
    <property type="match status" value="1"/>
</dbReference>
<protein>
    <submittedName>
        <fullName evidence="4">Mevalonyl-coenzyme A hydratase sidH-like</fullName>
    </submittedName>
</protein>
<dbReference type="NCBIfam" id="NF006108">
    <property type="entry name" value="PRK08259.1"/>
    <property type="match status" value="1"/>
</dbReference>
<dbReference type="PANTHER" id="PTHR43802:SF1">
    <property type="entry name" value="IP11341P-RELATED"/>
    <property type="match status" value="1"/>
</dbReference>
<evidence type="ECO:0000256" key="1">
    <source>
        <dbReference type="ARBA" id="ARBA00005254"/>
    </source>
</evidence>
<dbReference type="GO" id="GO:0003824">
    <property type="term" value="F:catalytic activity"/>
    <property type="evidence" value="ECO:0007669"/>
    <property type="project" value="InterPro"/>
</dbReference>
<gene>
    <name evidence="4" type="primary">LOC115880047</name>
</gene>
<dbReference type="Gene3D" id="3.90.226.10">
    <property type="entry name" value="2-enoyl-CoA Hydratase, Chain A, domain 1"/>
    <property type="match status" value="1"/>
</dbReference>
<name>A0A6J2XNB4_SITOR</name>
<dbReference type="SUPFAM" id="SSF52096">
    <property type="entry name" value="ClpP/crotonase"/>
    <property type="match status" value="1"/>
</dbReference>
<dbReference type="InParanoid" id="A0A6J2XNB4"/>
<dbReference type="OrthoDB" id="448450at2759"/>
<dbReference type="KEGG" id="soy:115880047"/>
<dbReference type="Gene3D" id="1.10.287.2460">
    <property type="match status" value="1"/>
</dbReference>
<dbReference type="GeneID" id="115880047"/>
<dbReference type="PROSITE" id="PS00166">
    <property type="entry name" value="ENOYL_COA_HYDRATASE"/>
    <property type="match status" value="1"/>
</dbReference>
<sequence length="320" mass="35644">MTLTISLTKTQFVFKYAFTKIIIKKMFKKLMLKMPTNILHLRSYSSDTVIIEKIGYITTIGINRPEKRNCVDSNTAKILENAISEFEKDNTSLAAVLYGTGGNFCAGHDLQEIVDLQHNKSNWELSMLPSRKYVSKPMVAALNGFTVGGGFELALLCDLRVMEETAVMGFYGRRFGIPLTDGATVRLPAMIGLSRALDLILTGRTLTAKEAFDWGLANKLVACGTSLGQAIQLATCLIKFPQDSLKIDRTSTYNASFNQVYDELLKYEKDNSKKVKLSDLVEGAKKFLSGIGKHGKTYNITEKESLEWENEFTNTAKSKL</sequence>
<organism evidence="3 4">
    <name type="scientific">Sitophilus oryzae</name>
    <name type="common">Rice weevil</name>
    <name type="synonym">Curculio oryzae</name>
    <dbReference type="NCBI Taxonomy" id="7048"/>
    <lineage>
        <taxon>Eukaryota</taxon>
        <taxon>Metazoa</taxon>
        <taxon>Ecdysozoa</taxon>
        <taxon>Arthropoda</taxon>
        <taxon>Hexapoda</taxon>
        <taxon>Insecta</taxon>
        <taxon>Pterygota</taxon>
        <taxon>Neoptera</taxon>
        <taxon>Endopterygota</taxon>
        <taxon>Coleoptera</taxon>
        <taxon>Polyphaga</taxon>
        <taxon>Cucujiformia</taxon>
        <taxon>Curculionidae</taxon>
        <taxon>Dryophthorinae</taxon>
        <taxon>Sitophilus</taxon>
    </lineage>
</organism>
<dbReference type="FunCoup" id="A0A6J2XNB4">
    <property type="interactions" value="3"/>
</dbReference>